<evidence type="ECO:0000313" key="2">
    <source>
        <dbReference type="EMBL" id="MIE73073.1"/>
    </source>
</evidence>
<dbReference type="EMBL" id="DAAGTH010000004">
    <property type="protein sequence ID" value="HAB4463872.1"/>
    <property type="molecule type" value="Genomic_DNA"/>
</dbReference>
<reference evidence="1" key="1">
    <citation type="journal article" date="2018" name="Genome Biol.">
        <title>SKESA: strategic k-mer extension for scrupulous assemblies.</title>
        <authorList>
            <person name="Souvorov A."/>
            <person name="Agarwala R."/>
            <person name="Lipman D.J."/>
        </authorList>
    </citation>
    <scope>NUCLEOTIDE SEQUENCE</scope>
    <source>
        <strain evidence="1">Salmonella enterica</strain>
    </source>
</reference>
<proteinExistence type="predicted"/>
<dbReference type="AlphaFoldDB" id="A0A6C8Y7Y8"/>
<reference evidence="3" key="4">
    <citation type="submission" date="2021-05" db="EMBL/GenBank/DDBJ databases">
        <title>Whole genome PacBio Sequel sequence of Salmonella enterica subsp. enterica.</title>
        <authorList>
            <person name="Hoffmann M."/>
            <person name="Balkey M."/>
            <person name="Luo Y."/>
        </authorList>
    </citation>
    <scope>NUCLEOTIDE SEQUENCE</scope>
    <source>
        <strain evidence="3">CFSAN030538</strain>
    </source>
</reference>
<name>A0A6C8Y7Y8_SALDZ</name>
<accession>A0A6C8Y7Y8</accession>
<organism evidence="2">
    <name type="scientific">Salmonella diarizonae</name>
    <dbReference type="NCBI Taxonomy" id="59204"/>
    <lineage>
        <taxon>Bacteria</taxon>
        <taxon>Pseudomonadati</taxon>
        <taxon>Pseudomonadota</taxon>
        <taxon>Gammaproteobacteria</taxon>
        <taxon>Enterobacterales</taxon>
        <taxon>Enterobacteriaceae</taxon>
        <taxon>Salmonella</taxon>
    </lineage>
</organism>
<sequence>MKKVSITQEEINKGEGNFHDYMSYVRDRLSNKFIEPSYSLFAAADLITADGYKISLGSNPDDAGLSVTNWLANFYGDRQHISYCFPPIAYQINGVLYCIRMPIERVKEIPLLEAVNGLTEEAVMRITRSKLEKIQSDYNEFYTMFYDISRFDVTTIIHLESAADRLLAGAAHYALSRWESLHFIERAMKEVLELKGVRLSGSNGHDISGALHREWIKVGLPPLPIELLQQVMCTPAIRYQRAPHPFIASVAAHHASIRLAAIIAREIPQQPKIEDKMIINSSVLFREGALAIARLYKSLDPTSEMWETVRLIPPS</sequence>
<evidence type="ECO:0000313" key="1">
    <source>
        <dbReference type="EMBL" id="HAB4463872.1"/>
    </source>
</evidence>
<protein>
    <submittedName>
        <fullName evidence="2">Uncharacterized protein</fullName>
    </submittedName>
</protein>
<gene>
    <name evidence="3" type="ORF">ABB53_004730</name>
    <name evidence="2" type="ORF">EL06_27860</name>
    <name evidence="1" type="ORF">GBZ04_03750</name>
</gene>
<dbReference type="EMBL" id="RSHK01000062">
    <property type="protein sequence ID" value="MIE73073.1"/>
    <property type="molecule type" value="Genomic_DNA"/>
</dbReference>
<dbReference type="EMBL" id="CP075144">
    <property type="protein sequence ID" value="QWJ70367.1"/>
    <property type="molecule type" value="Genomic_DNA"/>
</dbReference>
<dbReference type="Proteomes" id="UP000885362">
    <property type="component" value="Unassembled WGS sequence"/>
</dbReference>
<evidence type="ECO:0000313" key="3">
    <source>
        <dbReference type="EMBL" id="QWJ70367.1"/>
    </source>
</evidence>
<reference evidence="2" key="2">
    <citation type="submission" date="2018-08" db="EMBL/GenBank/DDBJ databases">
        <authorList>
            <consortium name="GenomeTrakr network: Whole genome sequencing for foodborne pathogen traceback"/>
        </authorList>
    </citation>
    <scope>NUCLEOTIDE SEQUENCE [LARGE SCALE GENOMIC DNA]</scope>
    <source>
        <strain evidence="3">CFSAN030538</strain>
        <strain evidence="2">FMA0132</strain>
    </source>
</reference>
<reference evidence="1" key="3">
    <citation type="submission" date="2019-10" db="EMBL/GenBank/DDBJ databases">
        <authorList>
            <consortium name="NCBI Pathogen Detection Project"/>
        </authorList>
    </citation>
    <scope>NUCLEOTIDE SEQUENCE</scope>
    <source>
        <strain evidence="1">Salmonella enterica</strain>
    </source>
</reference>